<dbReference type="Proteomes" id="UP001589710">
    <property type="component" value="Unassembled WGS sequence"/>
</dbReference>
<proteinExistence type="predicted"/>
<evidence type="ECO:0000259" key="1">
    <source>
        <dbReference type="SMART" id="SM00421"/>
    </source>
</evidence>
<dbReference type="PANTHER" id="PTHR34293">
    <property type="entry name" value="HTH-TYPE TRANSCRIPTIONAL REGULATOR TRMBL2"/>
    <property type="match status" value="1"/>
</dbReference>
<dbReference type="InterPro" id="IPR036388">
    <property type="entry name" value="WH-like_DNA-bd_sf"/>
</dbReference>
<dbReference type="InterPro" id="IPR051797">
    <property type="entry name" value="TrmB-like"/>
</dbReference>
<gene>
    <name evidence="2" type="ORF">ACFFTL_47080</name>
</gene>
<evidence type="ECO:0000313" key="3">
    <source>
        <dbReference type="Proteomes" id="UP001589710"/>
    </source>
</evidence>
<dbReference type="InterPro" id="IPR000792">
    <property type="entry name" value="Tscrpt_reg_LuxR_C"/>
</dbReference>
<organism evidence="2 3">
    <name type="scientific">Streptomyces yanii</name>
    <dbReference type="NCBI Taxonomy" id="78510"/>
    <lineage>
        <taxon>Bacteria</taxon>
        <taxon>Bacillati</taxon>
        <taxon>Actinomycetota</taxon>
        <taxon>Actinomycetes</taxon>
        <taxon>Kitasatosporales</taxon>
        <taxon>Streptomycetaceae</taxon>
        <taxon>Streptomyces</taxon>
    </lineage>
</organism>
<name>A0ABV5RP07_9ACTN</name>
<dbReference type="SUPFAM" id="SSF56024">
    <property type="entry name" value="Phospholipase D/nuclease"/>
    <property type="match status" value="1"/>
</dbReference>
<protein>
    <recommendedName>
        <fullName evidence="1">HTH luxR-type domain-containing protein</fullName>
    </recommendedName>
</protein>
<dbReference type="EMBL" id="JBHMCG010000227">
    <property type="protein sequence ID" value="MFB9579617.1"/>
    <property type="molecule type" value="Genomic_DNA"/>
</dbReference>
<comment type="caution">
    <text evidence="2">The sequence shown here is derived from an EMBL/GenBank/DDBJ whole genome shotgun (WGS) entry which is preliminary data.</text>
</comment>
<dbReference type="InterPro" id="IPR016032">
    <property type="entry name" value="Sig_transdc_resp-reg_C-effctor"/>
</dbReference>
<evidence type="ECO:0000313" key="2">
    <source>
        <dbReference type="EMBL" id="MFB9579617.1"/>
    </source>
</evidence>
<dbReference type="Gene3D" id="3.30.870.10">
    <property type="entry name" value="Endonuclease Chain A"/>
    <property type="match status" value="1"/>
</dbReference>
<dbReference type="SUPFAM" id="SSF46894">
    <property type="entry name" value="C-terminal effector domain of the bipartite response regulators"/>
    <property type="match status" value="1"/>
</dbReference>
<dbReference type="PANTHER" id="PTHR34293:SF1">
    <property type="entry name" value="HTH-TYPE TRANSCRIPTIONAL REGULATOR TRMBL2"/>
    <property type="match status" value="1"/>
</dbReference>
<dbReference type="SMART" id="SM00421">
    <property type="entry name" value="HTH_LUXR"/>
    <property type="match status" value="1"/>
</dbReference>
<keyword evidence="3" id="KW-1185">Reference proteome</keyword>
<dbReference type="Gene3D" id="1.10.10.10">
    <property type="entry name" value="Winged helix-like DNA-binding domain superfamily/Winged helix DNA-binding domain"/>
    <property type="match status" value="1"/>
</dbReference>
<reference evidence="2 3" key="1">
    <citation type="submission" date="2024-09" db="EMBL/GenBank/DDBJ databases">
        <authorList>
            <person name="Sun Q."/>
            <person name="Mori K."/>
        </authorList>
    </citation>
    <scope>NUCLEOTIDE SEQUENCE [LARGE SCALE GENOMIC DNA]</scope>
    <source>
        <strain evidence="2 3">JCM 3331</strain>
    </source>
</reference>
<accession>A0ABV5RP07</accession>
<feature type="domain" description="HTH luxR-type" evidence="1">
    <location>
        <begin position="263"/>
        <end position="312"/>
    </location>
</feature>
<dbReference type="RefSeq" id="WP_386145421.1">
    <property type="nucleotide sequence ID" value="NZ_JBHMCG010000227.1"/>
</dbReference>
<sequence>MSRESVASVRVPRPGLPADQVLLGLDDDARALYVRLATAGRLPLVEVDDRVLGPLLRSGLVVRAEGMVEARAPRGPLEAAAQSYTQLAARIREIGEELTDVWNASQRADVGVDISTGAIALQEYADLVSSATTRIDALTMAPRNNRPIATADAVFEVLARGIEVRVVYDSRLLESPEAIEVAETCMAAGEQVRIFPGVPINLVIVDDVVSANVTSDGDEEVHVANIRNPRLVAGLRSVFESYWQLSMPLADKSLVLDGSKEFRHLVRLLSIGLTDRSIARELGVSERTVGRRVTRLQELLGADTRFQLGLQIARRGWV</sequence>